<comment type="caution">
    <text evidence="2">The sequence shown here is derived from an EMBL/GenBank/DDBJ whole genome shotgun (WGS) entry which is preliminary data.</text>
</comment>
<dbReference type="CDD" id="cd04301">
    <property type="entry name" value="NAT_SF"/>
    <property type="match status" value="1"/>
</dbReference>
<dbReference type="InterPro" id="IPR053225">
    <property type="entry name" value="Acyl-CoA_N-acyltransferase"/>
</dbReference>
<dbReference type="Proteomes" id="UP000249056">
    <property type="component" value="Unassembled WGS sequence"/>
</dbReference>
<evidence type="ECO:0000313" key="3">
    <source>
        <dbReference type="Proteomes" id="UP000249056"/>
    </source>
</evidence>
<dbReference type="AlphaFoldDB" id="A0A395J4P3"/>
<dbReference type="InterPro" id="IPR013653">
    <property type="entry name" value="GCN5-like_dom"/>
</dbReference>
<dbReference type="SUPFAM" id="SSF55729">
    <property type="entry name" value="Acyl-CoA N-acyltransferases (Nat)"/>
    <property type="match status" value="1"/>
</dbReference>
<dbReference type="GO" id="GO:0016747">
    <property type="term" value="F:acyltransferase activity, transferring groups other than amino-acyl groups"/>
    <property type="evidence" value="ECO:0007669"/>
    <property type="project" value="InterPro"/>
</dbReference>
<sequence>MLAPHNTPSRHCLFAATFPPLAQVPSLYTVVFSDRSRKTESQIWVFNPLITPSYSQPLSQEHNSLLTSHLKSLLIFLKVTVIPDAPGHPFNPILRFACLDETITNCLTTLLSSPSSLIPYHTCWNLYLIPTIPSPISSHLSESVDNGTIDIEKFPGITSRNNSNQKGQVNSSILSGAEQSSLPNDLLQSFTISRVPPEHIDLVVSTSSIPREASTLLAQPSLCFLTSSNEMVAWAFIGIDGTLATLYVLPSHRGQGLATHIARELVLRLGRGDFRDLGFSGESGWVHSDVKEGNLGSEGVMRGLGGKRSWVSSYLWVDCGELDDRWMNER</sequence>
<dbReference type="InterPro" id="IPR000182">
    <property type="entry name" value="GNAT_dom"/>
</dbReference>
<keyword evidence="3" id="KW-1185">Reference proteome</keyword>
<dbReference type="InterPro" id="IPR016181">
    <property type="entry name" value="Acyl_CoA_acyltransferase"/>
</dbReference>
<dbReference type="PANTHER" id="PTHR20958">
    <property type="entry name" value="GLYCINE N-ACYLTRANSFERASE-LIKE PROTEIN"/>
    <property type="match status" value="1"/>
</dbReference>
<dbReference type="OrthoDB" id="61870at2759"/>
<dbReference type="Gene3D" id="3.40.630.30">
    <property type="match status" value="1"/>
</dbReference>
<evidence type="ECO:0000313" key="2">
    <source>
        <dbReference type="EMBL" id="RAL67452.1"/>
    </source>
</evidence>
<evidence type="ECO:0000259" key="1">
    <source>
        <dbReference type="PROSITE" id="PS51186"/>
    </source>
</evidence>
<dbReference type="PROSITE" id="PS51186">
    <property type="entry name" value="GNAT"/>
    <property type="match status" value="1"/>
</dbReference>
<dbReference type="PANTHER" id="PTHR20958:SF6">
    <property type="entry name" value="GLYCINE N-ACYLTRANSFERASE-LIKE PROTEIN"/>
    <property type="match status" value="1"/>
</dbReference>
<reference evidence="2 3" key="1">
    <citation type="submission" date="2018-06" db="EMBL/GenBank/DDBJ databases">
        <title>Genome Sequence of the Brown Rot Fungal Pathogen Monilinia fructigena.</title>
        <authorList>
            <person name="Landi L."/>
            <person name="De Miccolis Angelini R.M."/>
            <person name="Pollastro S."/>
            <person name="Abate D."/>
            <person name="Faretra F."/>
            <person name="Romanazzi G."/>
        </authorList>
    </citation>
    <scope>NUCLEOTIDE SEQUENCE [LARGE SCALE GENOMIC DNA]</scope>
    <source>
        <strain evidence="2 3">Mfrg269</strain>
    </source>
</reference>
<name>A0A395J4P3_9HELO</name>
<feature type="domain" description="N-acetyltransferase" evidence="1">
    <location>
        <begin position="177"/>
        <end position="330"/>
    </location>
</feature>
<gene>
    <name evidence="2" type="ORF">DID88_008207</name>
</gene>
<accession>A0A395J4P3</accession>
<dbReference type="EMBL" id="QKRW01000003">
    <property type="protein sequence ID" value="RAL67452.1"/>
    <property type="molecule type" value="Genomic_DNA"/>
</dbReference>
<organism evidence="2 3">
    <name type="scientific">Monilinia fructigena</name>
    <dbReference type="NCBI Taxonomy" id="38457"/>
    <lineage>
        <taxon>Eukaryota</taxon>
        <taxon>Fungi</taxon>
        <taxon>Dikarya</taxon>
        <taxon>Ascomycota</taxon>
        <taxon>Pezizomycotina</taxon>
        <taxon>Leotiomycetes</taxon>
        <taxon>Helotiales</taxon>
        <taxon>Sclerotiniaceae</taxon>
        <taxon>Monilinia</taxon>
    </lineage>
</organism>
<dbReference type="Pfam" id="PF08445">
    <property type="entry name" value="FR47"/>
    <property type="match status" value="1"/>
</dbReference>
<protein>
    <recommendedName>
        <fullName evidence="1">N-acetyltransferase domain-containing protein</fullName>
    </recommendedName>
</protein>
<proteinExistence type="predicted"/>